<accession>A0A9D4BFB9</accession>
<comment type="caution">
    <text evidence="1">The sequence shown here is derived from an EMBL/GenBank/DDBJ whole genome shotgun (WGS) entry which is preliminary data.</text>
</comment>
<organism evidence="1 2">
    <name type="scientific">Dreissena polymorpha</name>
    <name type="common">Zebra mussel</name>
    <name type="synonym">Mytilus polymorpha</name>
    <dbReference type="NCBI Taxonomy" id="45954"/>
    <lineage>
        <taxon>Eukaryota</taxon>
        <taxon>Metazoa</taxon>
        <taxon>Spiralia</taxon>
        <taxon>Lophotrochozoa</taxon>
        <taxon>Mollusca</taxon>
        <taxon>Bivalvia</taxon>
        <taxon>Autobranchia</taxon>
        <taxon>Heteroconchia</taxon>
        <taxon>Euheterodonta</taxon>
        <taxon>Imparidentia</taxon>
        <taxon>Neoheterodontei</taxon>
        <taxon>Myida</taxon>
        <taxon>Dreissenoidea</taxon>
        <taxon>Dreissenidae</taxon>
        <taxon>Dreissena</taxon>
    </lineage>
</organism>
<gene>
    <name evidence="1" type="ORF">DPMN_075932</name>
</gene>
<protein>
    <submittedName>
        <fullName evidence="1">Uncharacterized protein</fullName>
    </submittedName>
</protein>
<evidence type="ECO:0000313" key="1">
    <source>
        <dbReference type="EMBL" id="KAH3700950.1"/>
    </source>
</evidence>
<dbReference type="AlphaFoldDB" id="A0A9D4BFB9"/>
<keyword evidence="2" id="KW-1185">Reference proteome</keyword>
<reference evidence="1" key="1">
    <citation type="journal article" date="2019" name="bioRxiv">
        <title>The Genome of the Zebra Mussel, Dreissena polymorpha: A Resource for Invasive Species Research.</title>
        <authorList>
            <person name="McCartney M.A."/>
            <person name="Auch B."/>
            <person name="Kono T."/>
            <person name="Mallez S."/>
            <person name="Zhang Y."/>
            <person name="Obille A."/>
            <person name="Becker A."/>
            <person name="Abrahante J.E."/>
            <person name="Garbe J."/>
            <person name="Badalamenti J.P."/>
            <person name="Herman A."/>
            <person name="Mangelson H."/>
            <person name="Liachko I."/>
            <person name="Sullivan S."/>
            <person name="Sone E.D."/>
            <person name="Koren S."/>
            <person name="Silverstein K.A.T."/>
            <person name="Beckman K.B."/>
            <person name="Gohl D.M."/>
        </authorList>
    </citation>
    <scope>NUCLEOTIDE SEQUENCE</scope>
    <source>
        <strain evidence="1">Duluth1</strain>
        <tissue evidence="1">Whole animal</tissue>
    </source>
</reference>
<name>A0A9D4BFB9_DREPO</name>
<sequence>MIKESLGIDGNVFSSVIVTTIPSGWKCYCSMIFGYNTEVAENMLMWTASVEYQVNQKYVSVMKDI</sequence>
<dbReference type="Proteomes" id="UP000828390">
    <property type="component" value="Unassembled WGS sequence"/>
</dbReference>
<evidence type="ECO:0000313" key="2">
    <source>
        <dbReference type="Proteomes" id="UP000828390"/>
    </source>
</evidence>
<proteinExistence type="predicted"/>
<dbReference type="EMBL" id="JAIWYP010000015">
    <property type="protein sequence ID" value="KAH3700950.1"/>
    <property type="molecule type" value="Genomic_DNA"/>
</dbReference>
<reference evidence="1" key="2">
    <citation type="submission" date="2020-11" db="EMBL/GenBank/DDBJ databases">
        <authorList>
            <person name="McCartney M.A."/>
            <person name="Auch B."/>
            <person name="Kono T."/>
            <person name="Mallez S."/>
            <person name="Becker A."/>
            <person name="Gohl D.M."/>
            <person name="Silverstein K.A.T."/>
            <person name="Koren S."/>
            <person name="Bechman K.B."/>
            <person name="Herman A."/>
            <person name="Abrahante J.E."/>
            <person name="Garbe J."/>
        </authorList>
    </citation>
    <scope>NUCLEOTIDE SEQUENCE</scope>
    <source>
        <strain evidence="1">Duluth1</strain>
        <tissue evidence="1">Whole animal</tissue>
    </source>
</reference>